<feature type="compositionally biased region" description="Gly residues" evidence="1">
    <location>
        <begin position="507"/>
        <end position="538"/>
    </location>
</feature>
<feature type="compositionally biased region" description="Low complexity" evidence="1">
    <location>
        <begin position="496"/>
        <end position="506"/>
    </location>
</feature>
<evidence type="ECO:0000313" key="3">
    <source>
        <dbReference type="Proteomes" id="UP000466345"/>
    </source>
</evidence>
<dbReference type="AlphaFoldDB" id="A0A7K0CRR2"/>
<dbReference type="InterPro" id="IPR038332">
    <property type="entry name" value="PPE_sf"/>
</dbReference>
<feature type="compositionally biased region" description="Low complexity" evidence="1">
    <location>
        <begin position="238"/>
        <end position="250"/>
    </location>
</feature>
<evidence type="ECO:0000256" key="1">
    <source>
        <dbReference type="SAM" id="MobiDB-lite"/>
    </source>
</evidence>
<dbReference type="EMBL" id="WEGJ01000047">
    <property type="protein sequence ID" value="MQY16177.1"/>
    <property type="molecule type" value="Genomic_DNA"/>
</dbReference>
<gene>
    <name evidence="2" type="ORF">SRB5_63730</name>
</gene>
<feature type="compositionally biased region" description="Polar residues" evidence="1">
    <location>
        <begin position="1"/>
        <end position="10"/>
    </location>
</feature>
<sequence>MAGNNDTTQPGDEHVPLQENAPSDVQVALVQIMQRIDGMFMGDGSLGSTNFENYSLEELTAFTQGGDPARLTTAGEDLYKAGKAFETAADTLKGKLANVEWEGAAGASFQAWSTNFVGRTFELSEYAATAGTQIQAAGIGLSEVKRSMPENYTDKADSWSRADQKSDPELYQDTIRADSAERNRRRQEAITQMNKLASHYSVASSTLGGLKPPVYEPINAAVPAPNWDGVDSGGGGARSSVTSVDRSSSTGHPRAVGPTVPDAPTAGTVDTKPGLIPGHLPSPGTPDAPVGTDLDSVVVPTAPTPTAPGPGQLGPITPTPGPGPSLSGPTPGYMPPPKMPVGPGPGLPPGPGRMPTTQLGGPKPPQTGTGPIRPGGKPVTPTLGRGPGPMGPNATGPKGTGPAGGRTPTIGRGPTGTGPTGQGANRGQGLTPRTGGGPRGLQGGPRSNVVGGKPTGTGPSRGMPGGGRPGTIGRPSPAGAGSSRLPRGTVVGGEGVSSERGVTRGAARGGASEGRGVVGNGRGGGQRGFTRGGAGLGGRRNENGNDPEQMDSERADYLVEDEETWAAGESGPRVVE</sequence>
<feature type="region of interest" description="Disordered" evidence="1">
    <location>
        <begin position="226"/>
        <end position="576"/>
    </location>
</feature>
<proteinExistence type="predicted"/>
<evidence type="ECO:0000313" key="2">
    <source>
        <dbReference type="EMBL" id="MQY16177.1"/>
    </source>
</evidence>
<organism evidence="2 3">
    <name type="scientific">Streptomyces smaragdinus</name>
    <dbReference type="NCBI Taxonomy" id="2585196"/>
    <lineage>
        <taxon>Bacteria</taxon>
        <taxon>Bacillati</taxon>
        <taxon>Actinomycetota</taxon>
        <taxon>Actinomycetes</taxon>
        <taxon>Kitasatosporales</taxon>
        <taxon>Streptomycetaceae</taxon>
        <taxon>Streptomyces</taxon>
    </lineage>
</organism>
<feature type="compositionally biased region" description="Low complexity" evidence="1">
    <location>
        <begin position="353"/>
        <end position="371"/>
    </location>
</feature>
<protein>
    <submittedName>
        <fullName evidence="2">Uncharacterized protein</fullName>
    </submittedName>
</protein>
<feature type="compositionally biased region" description="Pro residues" evidence="1">
    <location>
        <begin position="332"/>
        <end position="352"/>
    </location>
</feature>
<keyword evidence="3" id="KW-1185">Reference proteome</keyword>
<feature type="compositionally biased region" description="Gly residues" evidence="1">
    <location>
        <begin position="413"/>
        <end position="426"/>
    </location>
</feature>
<accession>A0A7K0CRR2</accession>
<name>A0A7K0CRR2_9ACTN</name>
<dbReference type="RefSeq" id="WP_153456966.1">
    <property type="nucleotide sequence ID" value="NZ_WEGJ01000047.1"/>
</dbReference>
<dbReference type="Gene3D" id="1.20.1260.20">
    <property type="entry name" value="PPE superfamily"/>
    <property type="match status" value="1"/>
</dbReference>
<dbReference type="OrthoDB" id="4337967at2"/>
<reference evidence="2 3" key="1">
    <citation type="submission" date="2019-10" db="EMBL/GenBank/DDBJ databases">
        <title>Streptomyces smaragdinus sp. nov. and Streptomyces fabii sp. nov., isolated from the gut of fungus growing-termite Macrotermes natalensis.</title>
        <authorList>
            <person name="Schwitalla J."/>
            <person name="Benndorf R."/>
            <person name="Martin K."/>
            <person name="De Beer W."/>
            <person name="Kaster A.-K."/>
            <person name="Vollmers J."/>
            <person name="Poulsen M."/>
            <person name="Beemelmanns C."/>
        </authorList>
    </citation>
    <scope>NUCLEOTIDE SEQUENCE [LARGE SCALE GENOMIC DNA]</scope>
    <source>
        <strain evidence="2 3">RB5</strain>
    </source>
</reference>
<dbReference type="Proteomes" id="UP000466345">
    <property type="component" value="Unassembled WGS sequence"/>
</dbReference>
<feature type="region of interest" description="Disordered" evidence="1">
    <location>
        <begin position="1"/>
        <end position="21"/>
    </location>
</feature>
<comment type="caution">
    <text evidence="2">The sequence shown here is derived from an EMBL/GenBank/DDBJ whole genome shotgun (WGS) entry which is preliminary data.</text>
</comment>
<feature type="compositionally biased region" description="Gly residues" evidence="1">
    <location>
        <begin position="434"/>
        <end position="443"/>
    </location>
</feature>